<dbReference type="EMBL" id="RCHS01001712">
    <property type="protein sequence ID" value="RMX51859.1"/>
    <property type="molecule type" value="Genomic_DNA"/>
</dbReference>
<accession>A0A3M6UE67</accession>
<evidence type="ECO:0000313" key="2">
    <source>
        <dbReference type="Proteomes" id="UP000275408"/>
    </source>
</evidence>
<gene>
    <name evidence="1" type="ORF">pdam_00018469</name>
</gene>
<name>A0A3M6UE67_POCDA</name>
<dbReference type="AlphaFoldDB" id="A0A3M6UE67"/>
<evidence type="ECO:0000313" key="1">
    <source>
        <dbReference type="EMBL" id="RMX51859.1"/>
    </source>
</evidence>
<sequence>MVQLSCSFATNCRTKCYFSRAGQGRQQLIPLNSWVNSLKKKHSRDVDVSQTYVSSEKKLILARIGFFGDYEGRDFTIYLKYRAQLDLRVSKCQYPPHKNRRHRVGRDVNLQMIEEIKAGGESSWWQALPRLNVRGDVGKYWTKNNFKHGIYPRFPFEAGRLSSGVFHRMYRVRSPRWFAICLQGREG</sequence>
<proteinExistence type="predicted"/>
<reference evidence="1 2" key="1">
    <citation type="journal article" date="2018" name="Sci. Rep.">
        <title>Comparative analysis of the Pocillopora damicornis genome highlights role of immune system in coral evolution.</title>
        <authorList>
            <person name="Cunning R."/>
            <person name="Bay R.A."/>
            <person name="Gillette P."/>
            <person name="Baker A.C."/>
            <person name="Traylor-Knowles N."/>
        </authorList>
    </citation>
    <scope>NUCLEOTIDE SEQUENCE [LARGE SCALE GENOMIC DNA]</scope>
    <source>
        <strain evidence="1">RSMAS</strain>
        <tissue evidence="1">Whole animal</tissue>
    </source>
</reference>
<dbReference type="Proteomes" id="UP000275408">
    <property type="component" value="Unassembled WGS sequence"/>
</dbReference>
<organism evidence="1 2">
    <name type="scientific">Pocillopora damicornis</name>
    <name type="common">Cauliflower coral</name>
    <name type="synonym">Millepora damicornis</name>
    <dbReference type="NCBI Taxonomy" id="46731"/>
    <lineage>
        <taxon>Eukaryota</taxon>
        <taxon>Metazoa</taxon>
        <taxon>Cnidaria</taxon>
        <taxon>Anthozoa</taxon>
        <taxon>Hexacorallia</taxon>
        <taxon>Scleractinia</taxon>
        <taxon>Astrocoeniina</taxon>
        <taxon>Pocilloporidae</taxon>
        <taxon>Pocillopora</taxon>
    </lineage>
</organism>
<keyword evidence="2" id="KW-1185">Reference proteome</keyword>
<comment type="caution">
    <text evidence="1">The sequence shown here is derived from an EMBL/GenBank/DDBJ whole genome shotgun (WGS) entry which is preliminary data.</text>
</comment>
<protein>
    <submittedName>
        <fullName evidence="1">Uncharacterized protein</fullName>
    </submittedName>
</protein>